<dbReference type="PANTHER" id="PTHR43900">
    <property type="entry name" value="GLUTATHIONE S-TRANSFERASE RHO"/>
    <property type="match status" value="1"/>
</dbReference>
<dbReference type="InterPro" id="IPR036282">
    <property type="entry name" value="Glutathione-S-Trfase_C_sf"/>
</dbReference>
<evidence type="ECO:0000256" key="2">
    <source>
        <dbReference type="ARBA" id="ARBA00012452"/>
    </source>
</evidence>
<dbReference type="PANTHER" id="PTHR43900:SF3">
    <property type="entry name" value="GLUTATHIONE S-TRANSFERASE RHO"/>
    <property type="match status" value="1"/>
</dbReference>
<dbReference type="FunFam" id="1.20.1050.10:FF:000004">
    <property type="entry name" value="Glutathione S-transferase F2"/>
    <property type="match status" value="1"/>
</dbReference>
<dbReference type="InterPro" id="IPR010987">
    <property type="entry name" value="Glutathione-S-Trfase_C-like"/>
</dbReference>
<dbReference type="EMBL" id="CM035412">
    <property type="protein sequence ID" value="KAH7433032.1"/>
    <property type="molecule type" value="Genomic_DNA"/>
</dbReference>
<evidence type="ECO:0000256" key="4">
    <source>
        <dbReference type="ARBA" id="ARBA00047960"/>
    </source>
</evidence>
<comment type="similarity">
    <text evidence="1">Belongs to the GST superfamily. Phi family.</text>
</comment>
<dbReference type="EC" id="2.5.1.18" evidence="2"/>
<proteinExistence type="inferred from homology"/>
<dbReference type="GO" id="GO:0009636">
    <property type="term" value="P:response to toxic substance"/>
    <property type="evidence" value="ECO:0007669"/>
    <property type="project" value="UniProtKB-ARBA"/>
</dbReference>
<sequence>MSCSPSTCSPVRTRNLNTWPCSRLDRFLCLKKIFKSRAIARYIANKYETQGTPLYGKSLKDKAKVEQWLEVESENYNPPISTVVAQLVFVPMRGGTPNMDIVNENLAKLEKVLDIYKEHLSKSEYLAGDFFSLADLSHLPYTHYFINIAKKGDVITSRKHVNECWHKTSSRHSWVKVVELASNT</sequence>
<dbReference type="GO" id="GO:0005737">
    <property type="term" value="C:cytoplasm"/>
    <property type="evidence" value="ECO:0007669"/>
    <property type="project" value="TreeGrafter"/>
</dbReference>
<comment type="catalytic activity">
    <reaction evidence="4">
        <text>RX + glutathione = an S-substituted glutathione + a halide anion + H(+)</text>
        <dbReference type="Rhea" id="RHEA:16437"/>
        <dbReference type="ChEBI" id="CHEBI:15378"/>
        <dbReference type="ChEBI" id="CHEBI:16042"/>
        <dbReference type="ChEBI" id="CHEBI:17792"/>
        <dbReference type="ChEBI" id="CHEBI:57925"/>
        <dbReference type="ChEBI" id="CHEBI:90779"/>
        <dbReference type="EC" id="2.5.1.18"/>
    </reaction>
</comment>
<gene>
    <name evidence="6" type="ORF">KP509_07G051200</name>
</gene>
<feature type="domain" description="GST C-terminal" evidence="5">
    <location>
        <begin position="58"/>
        <end position="184"/>
    </location>
</feature>
<evidence type="ECO:0000256" key="1">
    <source>
        <dbReference type="ARBA" id="ARBA00010128"/>
    </source>
</evidence>
<name>A0A8T2UC88_CERRI</name>
<accession>A0A8T2UC88</accession>
<organism evidence="6 7">
    <name type="scientific">Ceratopteris richardii</name>
    <name type="common">Triangle waterfern</name>
    <dbReference type="NCBI Taxonomy" id="49495"/>
    <lineage>
        <taxon>Eukaryota</taxon>
        <taxon>Viridiplantae</taxon>
        <taxon>Streptophyta</taxon>
        <taxon>Embryophyta</taxon>
        <taxon>Tracheophyta</taxon>
        <taxon>Polypodiopsida</taxon>
        <taxon>Polypodiidae</taxon>
        <taxon>Polypodiales</taxon>
        <taxon>Pteridineae</taxon>
        <taxon>Pteridaceae</taxon>
        <taxon>Parkerioideae</taxon>
        <taxon>Ceratopteris</taxon>
    </lineage>
</organism>
<dbReference type="InterPro" id="IPR004046">
    <property type="entry name" value="GST_C"/>
</dbReference>
<dbReference type="PROSITE" id="PS50405">
    <property type="entry name" value="GST_CTER"/>
    <property type="match status" value="1"/>
</dbReference>
<evidence type="ECO:0000259" key="5">
    <source>
        <dbReference type="PROSITE" id="PS50405"/>
    </source>
</evidence>
<dbReference type="AlphaFoldDB" id="A0A8T2UC88"/>
<keyword evidence="7" id="KW-1185">Reference proteome</keyword>
<dbReference type="SUPFAM" id="SSF47616">
    <property type="entry name" value="GST C-terminal domain-like"/>
    <property type="match status" value="1"/>
</dbReference>
<evidence type="ECO:0000313" key="7">
    <source>
        <dbReference type="Proteomes" id="UP000825935"/>
    </source>
</evidence>
<protein>
    <recommendedName>
        <fullName evidence="2">glutathione transferase</fullName>
        <ecNumber evidence="2">2.5.1.18</ecNumber>
    </recommendedName>
</protein>
<dbReference type="Pfam" id="PF00043">
    <property type="entry name" value="GST_C"/>
    <property type="match status" value="1"/>
</dbReference>
<dbReference type="SFLD" id="SFLDG00358">
    <property type="entry name" value="Main_(cytGST)"/>
    <property type="match status" value="1"/>
</dbReference>
<dbReference type="CDD" id="cd03187">
    <property type="entry name" value="GST_C_Phi"/>
    <property type="match status" value="1"/>
</dbReference>
<dbReference type="InterPro" id="IPR034347">
    <property type="entry name" value="GST_Phi_C"/>
</dbReference>
<dbReference type="GO" id="GO:0004364">
    <property type="term" value="F:glutathione transferase activity"/>
    <property type="evidence" value="ECO:0007669"/>
    <property type="project" value="UniProtKB-EC"/>
</dbReference>
<dbReference type="OrthoDB" id="422574at2759"/>
<dbReference type="InterPro" id="IPR040079">
    <property type="entry name" value="Glutathione_S-Trfase"/>
</dbReference>
<dbReference type="Proteomes" id="UP000825935">
    <property type="component" value="Chromosome 7"/>
</dbReference>
<evidence type="ECO:0000313" key="6">
    <source>
        <dbReference type="EMBL" id="KAH7433032.1"/>
    </source>
</evidence>
<keyword evidence="3" id="KW-0808">Transferase</keyword>
<dbReference type="GO" id="GO:0006749">
    <property type="term" value="P:glutathione metabolic process"/>
    <property type="evidence" value="ECO:0007669"/>
    <property type="project" value="TreeGrafter"/>
</dbReference>
<evidence type="ECO:0000256" key="3">
    <source>
        <dbReference type="ARBA" id="ARBA00022679"/>
    </source>
</evidence>
<dbReference type="Gene3D" id="1.20.1050.10">
    <property type="match status" value="1"/>
</dbReference>
<comment type="caution">
    <text evidence="6">The sequence shown here is derived from an EMBL/GenBank/DDBJ whole genome shotgun (WGS) entry which is preliminary data.</text>
</comment>
<dbReference type="OMA" id="GHTLYPN"/>
<reference evidence="6" key="1">
    <citation type="submission" date="2021-08" db="EMBL/GenBank/DDBJ databases">
        <title>WGS assembly of Ceratopteris richardii.</title>
        <authorList>
            <person name="Marchant D.B."/>
            <person name="Chen G."/>
            <person name="Jenkins J."/>
            <person name="Shu S."/>
            <person name="Leebens-Mack J."/>
            <person name="Grimwood J."/>
            <person name="Schmutz J."/>
            <person name="Soltis P."/>
            <person name="Soltis D."/>
            <person name="Chen Z.-H."/>
        </authorList>
    </citation>
    <scope>NUCLEOTIDE SEQUENCE</scope>
    <source>
        <strain evidence="6">Whitten #5841</strain>
        <tissue evidence="6">Leaf</tissue>
    </source>
</reference>
<dbReference type="GO" id="GO:0043295">
    <property type="term" value="F:glutathione binding"/>
    <property type="evidence" value="ECO:0007669"/>
    <property type="project" value="TreeGrafter"/>
</dbReference>
<dbReference type="SFLD" id="SFLDS00019">
    <property type="entry name" value="Glutathione_Transferase_(cytos"/>
    <property type="match status" value="1"/>
</dbReference>